<organism evidence="2 3">
    <name type="scientific">Stenotrophomonas rhizophila</name>
    <dbReference type="NCBI Taxonomy" id="216778"/>
    <lineage>
        <taxon>Bacteria</taxon>
        <taxon>Pseudomonadati</taxon>
        <taxon>Pseudomonadota</taxon>
        <taxon>Gammaproteobacteria</taxon>
        <taxon>Lysobacterales</taxon>
        <taxon>Lysobacteraceae</taxon>
        <taxon>Stenotrophomonas</taxon>
    </lineage>
</organism>
<evidence type="ECO:0000259" key="1">
    <source>
        <dbReference type="PROSITE" id="PS51819"/>
    </source>
</evidence>
<dbReference type="Proteomes" id="UP001226084">
    <property type="component" value="Unassembled WGS sequence"/>
</dbReference>
<comment type="caution">
    <text evidence="2">The sequence shown here is derived from an EMBL/GenBank/DDBJ whole genome shotgun (WGS) entry which is preliminary data.</text>
</comment>
<proteinExistence type="predicted"/>
<name>A0AAP5EAG5_9GAMM</name>
<sequence length="144" mass="15877">MTIPTDRGSTIIPCLRYRDARAAIAWLERAFGFTAQAVYAEGDIVYHAQLVYGRGMIMLGSVDNGGDWGKLIVQPDEVEGRETQSACVIVTDPDAHYERAVAAGAELAIDIADQDYGGRGYACRDLEGHLWWFGSYDPWKESDA</sequence>
<accession>A0AAP5EAG5</accession>
<evidence type="ECO:0000313" key="3">
    <source>
        <dbReference type="Proteomes" id="UP001226084"/>
    </source>
</evidence>
<protein>
    <submittedName>
        <fullName evidence="2">Glyoxalase superfamily protein PhnB</fullName>
    </submittedName>
</protein>
<feature type="domain" description="VOC" evidence="1">
    <location>
        <begin position="8"/>
        <end position="136"/>
    </location>
</feature>
<reference evidence="2" key="1">
    <citation type="submission" date="2023-07" db="EMBL/GenBank/DDBJ databases">
        <title>Functional and genomic diversity of the sorghum phyllosphere microbiome.</title>
        <authorList>
            <person name="Shade A."/>
        </authorList>
    </citation>
    <scope>NUCLEOTIDE SEQUENCE</scope>
    <source>
        <strain evidence="2">SORGH_AS_0457</strain>
    </source>
</reference>
<dbReference type="InterPro" id="IPR037523">
    <property type="entry name" value="VOC_core"/>
</dbReference>
<dbReference type="EMBL" id="JAUTAS010000001">
    <property type="protein sequence ID" value="MDQ1109247.1"/>
    <property type="molecule type" value="Genomic_DNA"/>
</dbReference>
<dbReference type="InterPro" id="IPR004360">
    <property type="entry name" value="Glyas_Fos-R_dOase_dom"/>
</dbReference>
<dbReference type="RefSeq" id="WP_217538752.1">
    <property type="nucleotide sequence ID" value="NZ_JAUTAS010000001.1"/>
</dbReference>
<evidence type="ECO:0000313" key="2">
    <source>
        <dbReference type="EMBL" id="MDQ1109247.1"/>
    </source>
</evidence>
<gene>
    <name evidence="2" type="ORF">QE424_002406</name>
</gene>
<dbReference type="PROSITE" id="PS51819">
    <property type="entry name" value="VOC"/>
    <property type="match status" value="1"/>
</dbReference>
<dbReference type="Pfam" id="PF00903">
    <property type="entry name" value="Glyoxalase"/>
    <property type="match status" value="1"/>
</dbReference>
<dbReference type="PANTHER" id="PTHR34109">
    <property type="entry name" value="BNAUNNG04460D PROTEIN-RELATED"/>
    <property type="match status" value="1"/>
</dbReference>
<dbReference type="PANTHER" id="PTHR34109:SF1">
    <property type="entry name" value="VOC DOMAIN-CONTAINING PROTEIN"/>
    <property type="match status" value="1"/>
</dbReference>
<dbReference type="AlphaFoldDB" id="A0AAP5EAG5"/>